<dbReference type="KEGG" id="cbr:CBG_26018"/>
<gene>
    <name evidence="3 5" type="ORF">CBG26018</name>
    <name evidence="3" type="ORF">CBG_26018</name>
</gene>
<organism evidence="3 4">
    <name type="scientific">Caenorhabditis briggsae</name>
    <dbReference type="NCBI Taxonomy" id="6238"/>
    <lineage>
        <taxon>Eukaryota</taxon>
        <taxon>Metazoa</taxon>
        <taxon>Ecdysozoa</taxon>
        <taxon>Nematoda</taxon>
        <taxon>Chromadorea</taxon>
        <taxon>Rhabditida</taxon>
        <taxon>Rhabditina</taxon>
        <taxon>Rhabditomorpha</taxon>
        <taxon>Rhabditoidea</taxon>
        <taxon>Rhabditidae</taxon>
        <taxon>Peloderinae</taxon>
        <taxon>Caenorhabditis</taxon>
    </lineage>
</organism>
<proteinExistence type="predicted"/>
<keyword evidence="4" id="KW-1185">Reference proteome</keyword>
<dbReference type="HOGENOM" id="CLU_807063_0_0_1"/>
<dbReference type="RefSeq" id="XP_045098588.1">
    <property type="nucleotide sequence ID" value="XM_045244325.1"/>
</dbReference>
<feature type="region of interest" description="Disordered" evidence="2">
    <location>
        <begin position="1"/>
        <end position="20"/>
    </location>
</feature>
<dbReference type="AlphaFoldDB" id="B6IGJ1"/>
<dbReference type="Proteomes" id="UP000008549">
    <property type="component" value="Unassembled WGS sequence"/>
</dbReference>
<evidence type="ECO:0000256" key="2">
    <source>
        <dbReference type="SAM" id="MobiDB-lite"/>
    </source>
</evidence>
<sequence length="344" mass="40501">MFSEHNHSILKNPDDSFPHDENRHVHFDKMKEVQIYDPTTGSMIAATPTKEKAFETVSSEGTPSSYMDVVEDSDDSLNKTKNVSHESIQEETLDIFDISEEFKLPTFDPEVVKTIFFAEEDFQNLLKSEMAASQKEMEKSYAESDGAYHDRLKFLKSNSISELTKIEQKVIQVAYKKAEIRFLELRLKFAAEQRVKSEKTIFELQKVQKSRNSIPEMFDRVQDEYFEAKKEIMRIRLEKIQKSYKEQLDSERKRFQLRLEIEERRKKLERLEMKENESKERMEQLISEMEKINIGHLINHRQNQLSQQNMKASKVFITFDDISKVEHPFQVIVVVIRIGGCCHA</sequence>
<name>B6IGJ1_CAEBR</name>
<dbReference type="CTD" id="68917500"/>
<evidence type="ECO:0000313" key="3">
    <source>
        <dbReference type="EMBL" id="CAR99021.1"/>
    </source>
</evidence>
<dbReference type="GeneID" id="68917500"/>
<reference evidence="3 4" key="1">
    <citation type="journal article" date="2003" name="PLoS Biol.">
        <title>The genome sequence of Caenorhabditis briggsae: a platform for comparative genomics.</title>
        <authorList>
            <person name="Stein L.D."/>
            <person name="Bao Z."/>
            <person name="Blasiar D."/>
            <person name="Blumenthal T."/>
            <person name="Brent M.R."/>
            <person name="Chen N."/>
            <person name="Chinwalla A."/>
            <person name="Clarke L."/>
            <person name="Clee C."/>
            <person name="Coghlan A."/>
            <person name="Coulson A."/>
            <person name="D'Eustachio P."/>
            <person name="Fitch D.H."/>
            <person name="Fulton L.A."/>
            <person name="Fulton R.E."/>
            <person name="Griffiths-Jones S."/>
            <person name="Harris T.W."/>
            <person name="Hillier L.W."/>
            <person name="Kamath R."/>
            <person name="Kuwabara P.E."/>
            <person name="Mardis E.R."/>
            <person name="Marra M.A."/>
            <person name="Miner T.L."/>
            <person name="Minx P."/>
            <person name="Mullikin J.C."/>
            <person name="Plumb R.W."/>
            <person name="Rogers J."/>
            <person name="Schein J.E."/>
            <person name="Sohrmann M."/>
            <person name="Spieth J."/>
            <person name="Stajich J.E."/>
            <person name="Wei C."/>
            <person name="Willey D."/>
            <person name="Wilson R.K."/>
            <person name="Durbin R."/>
            <person name="Waterston R.H."/>
        </authorList>
    </citation>
    <scope>NUCLEOTIDE SEQUENCE [LARGE SCALE GENOMIC DNA]</scope>
    <source>
        <strain evidence="3 4">AF16</strain>
    </source>
</reference>
<keyword evidence="1" id="KW-0175">Coiled coil</keyword>
<evidence type="ECO:0000313" key="5">
    <source>
        <dbReference type="WormBase" id="CBG26018"/>
    </source>
</evidence>
<feature type="coiled-coil region" evidence="1">
    <location>
        <begin position="245"/>
        <end position="288"/>
    </location>
</feature>
<dbReference type="InParanoid" id="B6IGJ1"/>
<accession>B6IGJ1</accession>
<protein>
    <submittedName>
        <fullName evidence="3">Protein CBG26018</fullName>
    </submittedName>
</protein>
<evidence type="ECO:0000313" key="4">
    <source>
        <dbReference type="Proteomes" id="UP000008549"/>
    </source>
</evidence>
<evidence type="ECO:0000256" key="1">
    <source>
        <dbReference type="SAM" id="Coils"/>
    </source>
</evidence>
<dbReference type="EMBL" id="HE601347">
    <property type="protein sequence ID" value="CAR99021.1"/>
    <property type="molecule type" value="Genomic_DNA"/>
</dbReference>
<dbReference type="WormBase" id="CBG26018">
    <property type="protein sequence ID" value="CBP44575"/>
    <property type="gene ID" value="WBGene00087432"/>
</dbReference>
<reference evidence="3 4" key="2">
    <citation type="journal article" date="2011" name="PLoS Genet.">
        <title>Caenorhabditis briggsae recombinant inbred line genotypes reveal inter-strain incompatibility and the evolution of recombination.</title>
        <authorList>
            <person name="Ross J.A."/>
            <person name="Koboldt D.C."/>
            <person name="Staisch J.E."/>
            <person name="Chamberlin H.M."/>
            <person name="Gupta B.P."/>
            <person name="Miller R.D."/>
            <person name="Baird S.E."/>
            <person name="Haag E.S."/>
        </authorList>
    </citation>
    <scope>NUCLEOTIDE SEQUENCE [LARGE SCALE GENOMIC DNA]</scope>
    <source>
        <strain evidence="3 4">AF16</strain>
    </source>
</reference>